<name>A0A547PRH0_9RHOB</name>
<sequence>MKRLGLGALGVAAFLALPLDAQETEVIPGAEDLFGVERSDDALVLDQNLDEFLDEGVVTTETRARVASGRAAVLRGLDKLTGQVGDYEVPVGATVEVGRLSVTVGDCRYPVNNPSGNAFAYLKISEVDIAELRFQGWMVAESPALNALEHPRYDVWVMRCRT</sequence>
<dbReference type="Proteomes" id="UP000318590">
    <property type="component" value="Unassembled WGS sequence"/>
</dbReference>
<keyword evidence="1" id="KW-0732">Signal</keyword>
<reference evidence="2 3" key="1">
    <citation type="submission" date="2019-06" db="EMBL/GenBank/DDBJ databases">
        <title>Paenimaribius caenipelagi gen. nov., sp. nov., isolated from a tidal flat.</title>
        <authorList>
            <person name="Yoon J.-H."/>
        </authorList>
    </citation>
    <scope>NUCLEOTIDE SEQUENCE [LARGE SCALE GENOMIC DNA]</scope>
    <source>
        <strain evidence="2 3">JBTF-M29</strain>
    </source>
</reference>
<evidence type="ECO:0000313" key="3">
    <source>
        <dbReference type="Proteomes" id="UP000318590"/>
    </source>
</evidence>
<dbReference type="Pfam" id="PF09923">
    <property type="entry name" value="DUF2155"/>
    <property type="match status" value="1"/>
</dbReference>
<gene>
    <name evidence="2" type="ORF">FEV53_13900</name>
</gene>
<feature type="signal peptide" evidence="1">
    <location>
        <begin position="1"/>
        <end position="21"/>
    </location>
</feature>
<dbReference type="AlphaFoldDB" id="A0A547PRH0"/>
<evidence type="ECO:0000256" key="1">
    <source>
        <dbReference type="SAM" id="SignalP"/>
    </source>
</evidence>
<dbReference type="RefSeq" id="WP_142835425.1">
    <property type="nucleotide sequence ID" value="NZ_VFSV01000027.1"/>
</dbReference>
<dbReference type="OrthoDB" id="9810376at2"/>
<feature type="chain" id="PRO_5022050258" evidence="1">
    <location>
        <begin position="22"/>
        <end position="162"/>
    </location>
</feature>
<keyword evidence="3" id="KW-1185">Reference proteome</keyword>
<accession>A0A547PRH0</accession>
<comment type="caution">
    <text evidence="2">The sequence shown here is derived from an EMBL/GenBank/DDBJ whole genome shotgun (WGS) entry which is preliminary data.</text>
</comment>
<protein>
    <submittedName>
        <fullName evidence="2">DUF2155 domain-containing protein</fullName>
    </submittedName>
</protein>
<evidence type="ECO:0000313" key="2">
    <source>
        <dbReference type="EMBL" id="TRD16691.1"/>
    </source>
</evidence>
<dbReference type="InterPro" id="IPR019225">
    <property type="entry name" value="DUF2155"/>
</dbReference>
<organism evidence="2 3">
    <name type="scientific">Palleronia caenipelagi</name>
    <dbReference type="NCBI Taxonomy" id="2489174"/>
    <lineage>
        <taxon>Bacteria</taxon>
        <taxon>Pseudomonadati</taxon>
        <taxon>Pseudomonadota</taxon>
        <taxon>Alphaproteobacteria</taxon>
        <taxon>Rhodobacterales</taxon>
        <taxon>Roseobacteraceae</taxon>
        <taxon>Palleronia</taxon>
    </lineage>
</organism>
<dbReference type="EMBL" id="VFSV01000027">
    <property type="protein sequence ID" value="TRD16691.1"/>
    <property type="molecule type" value="Genomic_DNA"/>
</dbReference>
<proteinExistence type="predicted"/>